<evidence type="ECO:0000313" key="2">
    <source>
        <dbReference type="Proteomes" id="UP001459204"/>
    </source>
</evidence>
<proteinExistence type="predicted"/>
<dbReference type="RefSeq" id="WP_341725646.1">
    <property type="nucleotide sequence ID" value="NZ_JBBWWT010000003.1"/>
</dbReference>
<evidence type="ECO:0000313" key="1">
    <source>
        <dbReference type="EMBL" id="MEL1264466.1"/>
    </source>
</evidence>
<dbReference type="EMBL" id="JBBWWT010000003">
    <property type="protein sequence ID" value="MEL1264466.1"/>
    <property type="molecule type" value="Genomic_DNA"/>
</dbReference>
<protein>
    <submittedName>
        <fullName evidence="1">Uncharacterized protein</fullName>
    </submittedName>
</protein>
<sequence>MPRVAQLVKLVLADVSGQHRFYAERDPLSSIPSDFVREVVYSLLDRGLPPAGPCLHRCPMLLLAGFEDPLIQADAGEDFTLLLHALSGFGRLGLPQALTWRQVRFTFGDVLMRIEGYFEARPEARTRRHDAMVDVGALRWAFEQIGGNRA</sequence>
<dbReference type="Gene3D" id="3.30.420.10">
    <property type="entry name" value="Ribonuclease H-like superfamily/Ribonuclease H"/>
    <property type="match status" value="1"/>
</dbReference>
<dbReference type="InterPro" id="IPR036397">
    <property type="entry name" value="RNaseH_sf"/>
</dbReference>
<accession>A0ABU9J256</accession>
<keyword evidence="2" id="KW-1185">Reference proteome</keyword>
<reference evidence="1 2" key="1">
    <citation type="submission" date="2024-04" db="EMBL/GenBank/DDBJ databases">
        <title>Draft genome sequence of Pseudoxanthomonas putridarboris WD12.</title>
        <authorList>
            <person name="Oh J."/>
        </authorList>
    </citation>
    <scope>NUCLEOTIDE SEQUENCE [LARGE SCALE GENOMIC DNA]</scope>
    <source>
        <strain evidence="1 2">WD12</strain>
    </source>
</reference>
<organism evidence="1 2">
    <name type="scientific">Pseudoxanthomonas putridarboris</name>
    <dbReference type="NCBI Taxonomy" id="752605"/>
    <lineage>
        <taxon>Bacteria</taxon>
        <taxon>Pseudomonadati</taxon>
        <taxon>Pseudomonadota</taxon>
        <taxon>Gammaproteobacteria</taxon>
        <taxon>Lysobacterales</taxon>
        <taxon>Lysobacteraceae</taxon>
        <taxon>Pseudoxanthomonas</taxon>
    </lineage>
</organism>
<name>A0ABU9J256_9GAMM</name>
<gene>
    <name evidence="1" type="ORF">AAD027_08805</name>
</gene>
<dbReference type="Proteomes" id="UP001459204">
    <property type="component" value="Unassembled WGS sequence"/>
</dbReference>
<comment type="caution">
    <text evidence="1">The sequence shown here is derived from an EMBL/GenBank/DDBJ whole genome shotgun (WGS) entry which is preliminary data.</text>
</comment>